<dbReference type="Pfam" id="PF10282">
    <property type="entry name" value="Lactonase"/>
    <property type="match status" value="1"/>
</dbReference>
<dbReference type="InterPro" id="IPR015943">
    <property type="entry name" value="WD40/YVTN_repeat-like_dom_sf"/>
</dbReference>
<dbReference type="Gene3D" id="2.130.10.10">
    <property type="entry name" value="YVTN repeat-like/Quinoprotein amine dehydrogenase"/>
    <property type="match status" value="1"/>
</dbReference>
<feature type="chain" id="PRO_5025637678" evidence="3">
    <location>
        <begin position="19"/>
        <end position="877"/>
    </location>
</feature>
<proteinExistence type="inferred from homology"/>
<name>A0A6A6I2F7_9PLEO</name>
<keyword evidence="4" id="KW-0413">Isomerase</keyword>
<dbReference type="RefSeq" id="XP_033679525.1">
    <property type="nucleotide sequence ID" value="XM_033824143.1"/>
</dbReference>
<dbReference type="GO" id="GO:0006139">
    <property type="term" value="P:nucleobase-containing compound metabolic process"/>
    <property type="evidence" value="ECO:0007669"/>
    <property type="project" value="UniProtKB-ARBA"/>
</dbReference>
<dbReference type="OrthoDB" id="9972196at2759"/>
<dbReference type="SUPFAM" id="SSF51004">
    <property type="entry name" value="C-terminal (heme d1) domain of cytochrome cd1-nitrite reductase"/>
    <property type="match status" value="1"/>
</dbReference>
<organism evidence="4 5">
    <name type="scientific">Trematosphaeria pertusa</name>
    <dbReference type="NCBI Taxonomy" id="390896"/>
    <lineage>
        <taxon>Eukaryota</taxon>
        <taxon>Fungi</taxon>
        <taxon>Dikarya</taxon>
        <taxon>Ascomycota</taxon>
        <taxon>Pezizomycotina</taxon>
        <taxon>Dothideomycetes</taxon>
        <taxon>Pleosporomycetidae</taxon>
        <taxon>Pleosporales</taxon>
        <taxon>Massarineae</taxon>
        <taxon>Trematosphaeriaceae</taxon>
        <taxon>Trematosphaeria</taxon>
    </lineage>
</organism>
<keyword evidence="5" id="KW-1185">Reference proteome</keyword>
<dbReference type="SUPFAM" id="SSF53927">
    <property type="entry name" value="Cytidine deaminase-like"/>
    <property type="match status" value="1"/>
</dbReference>
<dbReference type="PANTHER" id="PTHR30344">
    <property type="entry name" value="6-PHOSPHOGLUCONOLACTONASE-RELATED"/>
    <property type="match status" value="1"/>
</dbReference>
<feature type="compositionally biased region" description="Polar residues" evidence="2">
    <location>
        <begin position="635"/>
        <end position="646"/>
    </location>
</feature>
<reference evidence="4" key="1">
    <citation type="journal article" date="2020" name="Stud. Mycol.">
        <title>101 Dothideomycetes genomes: a test case for predicting lifestyles and emergence of pathogens.</title>
        <authorList>
            <person name="Haridas S."/>
            <person name="Albert R."/>
            <person name="Binder M."/>
            <person name="Bloem J."/>
            <person name="Labutti K."/>
            <person name="Salamov A."/>
            <person name="Andreopoulos B."/>
            <person name="Baker S."/>
            <person name="Barry K."/>
            <person name="Bills G."/>
            <person name="Bluhm B."/>
            <person name="Cannon C."/>
            <person name="Castanera R."/>
            <person name="Culley D."/>
            <person name="Daum C."/>
            <person name="Ezra D."/>
            <person name="Gonzalez J."/>
            <person name="Henrissat B."/>
            <person name="Kuo A."/>
            <person name="Liang C."/>
            <person name="Lipzen A."/>
            <person name="Lutzoni F."/>
            <person name="Magnuson J."/>
            <person name="Mondo S."/>
            <person name="Nolan M."/>
            <person name="Ohm R."/>
            <person name="Pangilinan J."/>
            <person name="Park H.-J."/>
            <person name="Ramirez L."/>
            <person name="Alfaro M."/>
            <person name="Sun H."/>
            <person name="Tritt A."/>
            <person name="Yoshinaga Y."/>
            <person name="Zwiers L.-H."/>
            <person name="Turgeon B."/>
            <person name="Goodwin S."/>
            <person name="Spatafora J."/>
            <person name="Crous P."/>
            <person name="Grigoriev I."/>
        </authorList>
    </citation>
    <scope>NUCLEOTIDE SEQUENCE</scope>
    <source>
        <strain evidence="4">CBS 122368</strain>
    </source>
</reference>
<dbReference type="Proteomes" id="UP000800094">
    <property type="component" value="Unassembled WGS sequence"/>
</dbReference>
<keyword evidence="3" id="KW-0732">Signal</keyword>
<dbReference type="PANTHER" id="PTHR30344:SF1">
    <property type="entry name" value="6-PHOSPHOGLUCONOLACTONASE"/>
    <property type="match status" value="1"/>
</dbReference>
<protein>
    <submittedName>
        <fullName evidence="4">Putative isomerase YbhE</fullName>
    </submittedName>
</protein>
<accession>A0A6A6I2F7</accession>
<feature type="signal peptide" evidence="3">
    <location>
        <begin position="1"/>
        <end position="18"/>
    </location>
</feature>
<dbReference type="Gene3D" id="3.40.140.10">
    <property type="entry name" value="Cytidine Deaminase, domain 2"/>
    <property type="match status" value="1"/>
</dbReference>
<gene>
    <name evidence="4" type="ORF">BU26DRAFT_435734</name>
</gene>
<dbReference type="GO" id="GO:0016853">
    <property type="term" value="F:isomerase activity"/>
    <property type="evidence" value="ECO:0007669"/>
    <property type="project" value="UniProtKB-KW"/>
</dbReference>
<dbReference type="InterPro" id="IPR016193">
    <property type="entry name" value="Cytidine_deaminase-like"/>
</dbReference>
<evidence type="ECO:0000256" key="1">
    <source>
        <dbReference type="ARBA" id="ARBA00005564"/>
    </source>
</evidence>
<dbReference type="GO" id="GO:0017057">
    <property type="term" value="F:6-phosphogluconolactonase activity"/>
    <property type="evidence" value="ECO:0007669"/>
    <property type="project" value="TreeGrafter"/>
</dbReference>
<feature type="region of interest" description="Disordered" evidence="2">
    <location>
        <begin position="611"/>
        <end position="711"/>
    </location>
</feature>
<evidence type="ECO:0000313" key="4">
    <source>
        <dbReference type="EMBL" id="KAF2244521.1"/>
    </source>
</evidence>
<dbReference type="InterPro" id="IPR019405">
    <property type="entry name" value="Lactonase_7-beta_prop"/>
</dbReference>
<dbReference type="EMBL" id="ML987203">
    <property type="protein sequence ID" value="KAF2244521.1"/>
    <property type="molecule type" value="Genomic_DNA"/>
</dbReference>
<evidence type="ECO:0000256" key="3">
    <source>
        <dbReference type="SAM" id="SignalP"/>
    </source>
</evidence>
<dbReference type="InterPro" id="IPR011048">
    <property type="entry name" value="Haem_d1_sf"/>
</dbReference>
<dbReference type="InterPro" id="IPR050282">
    <property type="entry name" value="Cycloisomerase_2"/>
</dbReference>
<comment type="similarity">
    <text evidence="1">Belongs to the cycloisomerase 2 family.</text>
</comment>
<feature type="compositionally biased region" description="Low complexity" evidence="2">
    <location>
        <begin position="683"/>
        <end position="692"/>
    </location>
</feature>
<dbReference type="AlphaFoldDB" id="A0A6A6I2F7"/>
<dbReference type="GeneID" id="54577473"/>
<sequence length="877" mass="94136">MLPAQSFLVSLFGGLASAANLYATHYSGTVNYLTFDGSSLSLTTSTRTGNTLPSWITYDGPGKALYIPDENFYGQAGTLVSFSIGANGALTATGKATTPQGVVATCLYGGADGKGFIANAHYQSSQLTTFKLPLDNGQPLQTLKYTMNGKGPNPARQDAPHPHHAFTDPTGDFLLVPDLGADMIRIYSIEKTSGKLTECPAAQPPPGTGPRHGTFWSPATASSRIRRAAEGTMLFIANELGNSVSAWSVTYPSGSGCLSLALKQSLTPYQGNASAPAGTKVGEIHVKDNFLYSTNRNDKKFSPNDSITQYTISSAGSLTWTETTSSYGTYPRTFDINKAGDYIAIGDQTTANVAIVKRDPATGKLTGQAANLRISTVGTPENEDGVSAVVWADYKDSPRLDALRLLAFADQLHNQLHDSNPTIIEMKTDNYLTLCLEQAANSPLRYRHGCIIVRGGKVIGQGYNDCRSGFNGGALKTGRLSARSVDAPAVADLKKKHKLKRELKVPEEDTAKTFTPFENMNGGGKHANVPLSMHSEMMAIHSALSASSTLASSAVSSQKPCFKLSGSSKRKARLQREGIKAYVETVCKAALAHGVLKAVHLNRPKLDLAFQPQEDEEYAPSSTESSPEKHRSKNQKYQYHSNNGNQYHGPKYNGKKYNGQQHKRRQYAHKLSAPETIVAPCHSNMSPDSSSSENAPVPPAKTQPMLIPKGQTGQKSRSVAERMKHPRLNGADLYVARLGYRSTSASDNAHSCCGADIPDIAPIEPKPLTGSLHDELVNPHPPPSSAATLATVAKERPPTALASRPCYRCISYMNSVGIKRVFWTTDAGNWEGAKVRDLVDALDNLGLGDSADAATTLNSVFVTKHEVLMLRRTLGDG</sequence>
<evidence type="ECO:0000256" key="2">
    <source>
        <dbReference type="SAM" id="MobiDB-lite"/>
    </source>
</evidence>
<evidence type="ECO:0000313" key="5">
    <source>
        <dbReference type="Proteomes" id="UP000800094"/>
    </source>
</evidence>